<dbReference type="InterPro" id="IPR021047">
    <property type="entry name" value="Mannosyltransferase_CMT1"/>
</dbReference>
<dbReference type="PANTHER" id="PTHR34144">
    <property type="entry name" value="CHROMOSOME 8, WHOLE GENOME SHOTGUN SEQUENCE"/>
    <property type="match status" value="1"/>
</dbReference>
<reference evidence="4" key="1">
    <citation type="submission" date="2014-12" db="EMBL/GenBank/DDBJ databases">
        <title>Genome Sequence of Valsa Canker Pathogens Uncovers a Specific Adaption of Colonization on Woody Bark.</title>
        <authorList>
            <person name="Yin Z."/>
            <person name="Liu H."/>
            <person name="Gao X."/>
            <person name="Li Z."/>
            <person name="Song N."/>
            <person name="Ke X."/>
            <person name="Dai Q."/>
            <person name="Wu Y."/>
            <person name="Sun Y."/>
            <person name="Xu J.-R."/>
            <person name="Kang Z.K."/>
            <person name="Wang L."/>
            <person name="Huang L."/>
        </authorList>
    </citation>
    <scope>NUCLEOTIDE SEQUENCE [LARGE SCALE GENOMIC DNA]</scope>
    <source>
        <strain evidence="4">SXYL134</strain>
    </source>
</reference>
<proteinExistence type="predicted"/>
<evidence type="ECO:0000256" key="1">
    <source>
        <dbReference type="SAM" id="MobiDB-lite"/>
    </source>
</evidence>
<dbReference type="AlphaFoldDB" id="A0A194VAZ4"/>
<keyword evidence="4" id="KW-1185">Reference proteome</keyword>
<dbReference type="EMBL" id="KN714769">
    <property type="protein sequence ID" value="KUI61197.1"/>
    <property type="molecule type" value="Genomic_DNA"/>
</dbReference>
<gene>
    <name evidence="3" type="ORF">VP1G_08373</name>
</gene>
<protein>
    <submittedName>
        <fullName evidence="3">Alpha-1,3-mannosyltransferase CMT1</fullName>
    </submittedName>
</protein>
<dbReference type="Proteomes" id="UP000078576">
    <property type="component" value="Unassembled WGS sequence"/>
</dbReference>
<evidence type="ECO:0000256" key="2">
    <source>
        <dbReference type="SAM" id="SignalP"/>
    </source>
</evidence>
<evidence type="ECO:0000313" key="4">
    <source>
        <dbReference type="Proteomes" id="UP000078576"/>
    </source>
</evidence>
<name>A0A194VAZ4_CYTMA</name>
<dbReference type="OrthoDB" id="262547at2759"/>
<organism evidence="3 4">
    <name type="scientific">Cytospora mali</name>
    <name type="common">Apple Valsa canker fungus</name>
    <name type="synonym">Valsa mali</name>
    <dbReference type="NCBI Taxonomy" id="578113"/>
    <lineage>
        <taxon>Eukaryota</taxon>
        <taxon>Fungi</taxon>
        <taxon>Dikarya</taxon>
        <taxon>Ascomycota</taxon>
        <taxon>Pezizomycotina</taxon>
        <taxon>Sordariomycetes</taxon>
        <taxon>Sordariomycetidae</taxon>
        <taxon>Diaporthales</taxon>
        <taxon>Cytosporaceae</taxon>
        <taxon>Cytospora</taxon>
    </lineage>
</organism>
<sequence>MRQTIIIGGQIAVLSLVVLLILCYRDALAETFEPIQRLFPKPGKLYTSEPFSPGPPNMLAPEYTPSAKVWTPIDVGEKPASQDSEEAEVYVEAEPETPKVLDDVALLARYETLKAPADITTDSDSIKYFFALDLTQVVELLPRLLGSIVETIRFLGPENCALSIVEGNSDDGTPEVLAAIRPEIEALGTEYFFQSSDVNPKEGEGQRIVSLAKLRNLALQPLLDDARRYSADSTVVFLNDVAICMEDILELVYQRSFLGADMTCAMDWTYVGRDPTFYDIWISRTMTGESFFKIPEDGSWDYAWNLFWEDNDTKSRYSAHLPFQVFSCWNGAVTFTAELILNREVLFRSNKPGECFQGEPELFCKDMWYKGWNKIAVVPSVNLEYTDDRGKDLKALKGYTSSWVGPEQDEKSKIDWNPNPPDQVKCMEVLERPEWRPWNETLSSAQPSSTRRTQHKWRR</sequence>
<feature type="region of interest" description="Disordered" evidence="1">
    <location>
        <begin position="438"/>
        <end position="459"/>
    </location>
</feature>
<dbReference type="PANTHER" id="PTHR34144:SF5">
    <property type="entry name" value="ALPHA-1,3-MANNOSYLTRANSFERASE CMT1"/>
    <property type="match status" value="1"/>
</dbReference>
<accession>A0A194VAZ4</accession>
<feature type="chain" id="PRO_5008266347" evidence="2">
    <location>
        <begin position="30"/>
        <end position="459"/>
    </location>
</feature>
<feature type="compositionally biased region" description="Polar residues" evidence="1">
    <location>
        <begin position="440"/>
        <end position="451"/>
    </location>
</feature>
<evidence type="ECO:0000313" key="3">
    <source>
        <dbReference type="EMBL" id="KUI61197.1"/>
    </source>
</evidence>
<dbReference type="Pfam" id="PF11735">
    <property type="entry name" value="CAP59_mtransfer"/>
    <property type="match status" value="1"/>
</dbReference>
<feature type="signal peptide" evidence="2">
    <location>
        <begin position="1"/>
        <end position="29"/>
    </location>
</feature>
<keyword evidence="2" id="KW-0732">Signal</keyword>